<dbReference type="OrthoDB" id="9811471at2"/>
<dbReference type="Pfam" id="PF01425">
    <property type="entry name" value="Amidase"/>
    <property type="match status" value="1"/>
</dbReference>
<dbReference type="PANTHER" id="PTHR11895">
    <property type="entry name" value="TRANSAMIDASE"/>
    <property type="match status" value="1"/>
</dbReference>
<dbReference type="SUPFAM" id="SSF75304">
    <property type="entry name" value="Amidase signature (AS) enzymes"/>
    <property type="match status" value="1"/>
</dbReference>
<dbReference type="InterPro" id="IPR036928">
    <property type="entry name" value="AS_sf"/>
</dbReference>
<sequence length="466" mass="49348">MDPSFASLAELSQALRAGAFTSTDIVRHFLDRINAMNGTLGAFVGVNAERAMEMAEGLDKLRASGVVYGPLHGLPIAVKDLVDWQDEPCSVGSAAWKERRSQSDATVMRKLLAAGMIPIGRTAMVEFAFGGWGTNPLCGTPRNPWDMQEHRIPGGSSSGSGVAVAAGLAPAAIGSDTGGSVRIPAALTGIAGLKPTYGRISLKGCFPLSGTLDSVGPMTRTVEDAALLFEALAGPDADDPATLIAPELEADAWRRLHVEGMRVAVMREEDFPIAIDPDCQAAYDRTKASLADLGAHLVPVELPFSFNELTERNGRIIAAESYAIHHDYIHDERLAIGPYVRQRILGGANISAKDYLATLADHRRMKKVYDAFMQPYGALLTPTVPFPAVSLAEVDEQSFPLAAYGRPANYVGGCGLALPAGFTETGLPLSVQLMGRAFDEASVIALGHALEKALSVPARRPGTMAA</sequence>
<dbReference type="RefSeq" id="WP_009450739.1">
    <property type="nucleotide sequence ID" value="NZ_AMSI01000008.1"/>
</dbReference>
<dbReference type="InterPro" id="IPR020556">
    <property type="entry name" value="Amidase_CS"/>
</dbReference>
<evidence type="ECO:0000256" key="1">
    <source>
        <dbReference type="ARBA" id="ARBA00003871"/>
    </source>
</evidence>
<gene>
    <name evidence="4" type="ORF">NA8A_12825</name>
</gene>
<feature type="domain" description="Amidase" evidence="3">
    <location>
        <begin position="24"/>
        <end position="443"/>
    </location>
</feature>
<name>K2P3I8_9HYPH</name>
<dbReference type="PROSITE" id="PS00571">
    <property type="entry name" value="AMIDASES"/>
    <property type="match status" value="1"/>
</dbReference>
<evidence type="ECO:0000313" key="5">
    <source>
        <dbReference type="Proteomes" id="UP000007374"/>
    </source>
</evidence>
<dbReference type="InterPro" id="IPR000120">
    <property type="entry name" value="Amidase"/>
</dbReference>
<dbReference type="PANTHER" id="PTHR11895:SF176">
    <property type="entry name" value="AMIDASE AMID-RELATED"/>
    <property type="match status" value="1"/>
</dbReference>
<evidence type="ECO:0000313" key="4">
    <source>
        <dbReference type="EMBL" id="EKF41956.1"/>
    </source>
</evidence>
<dbReference type="PATRIC" id="fig|1231190.3.peg.2663"/>
<comment type="function">
    <text evidence="1">Hydrolyzes indole-3-acetamide (IAM) into indole-3-acetic acid (IAA).</text>
</comment>
<dbReference type="AlphaFoldDB" id="K2P3I8"/>
<reference evidence="4 5" key="1">
    <citation type="journal article" date="2012" name="J. Bacteriol.">
        <title>Genome Sequence of Nitratireductor indicus Type Strain C115.</title>
        <authorList>
            <person name="Lai Q."/>
            <person name="Li G."/>
            <person name="Yu Z."/>
            <person name="Shao Z."/>
        </authorList>
    </citation>
    <scope>NUCLEOTIDE SEQUENCE [LARGE SCALE GENOMIC DNA]</scope>
    <source>
        <strain evidence="4 5">C115</strain>
    </source>
</reference>
<evidence type="ECO:0000259" key="3">
    <source>
        <dbReference type="Pfam" id="PF01425"/>
    </source>
</evidence>
<dbReference type="InterPro" id="IPR023631">
    <property type="entry name" value="Amidase_dom"/>
</dbReference>
<comment type="caution">
    <text evidence="4">The sequence shown here is derived from an EMBL/GenBank/DDBJ whole genome shotgun (WGS) entry which is preliminary data.</text>
</comment>
<dbReference type="STRING" id="721133.SAMN05216176_104162"/>
<accession>K2P3I8</accession>
<proteinExistence type="predicted"/>
<dbReference type="Gene3D" id="3.90.1300.10">
    <property type="entry name" value="Amidase signature (AS) domain"/>
    <property type="match status" value="1"/>
</dbReference>
<dbReference type="eggNOG" id="COG0154">
    <property type="taxonomic scope" value="Bacteria"/>
</dbReference>
<organism evidence="4 5">
    <name type="scientific">Nitratireductor indicus C115</name>
    <dbReference type="NCBI Taxonomy" id="1231190"/>
    <lineage>
        <taxon>Bacteria</taxon>
        <taxon>Pseudomonadati</taxon>
        <taxon>Pseudomonadota</taxon>
        <taxon>Alphaproteobacteria</taxon>
        <taxon>Hyphomicrobiales</taxon>
        <taxon>Phyllobacteriaceae</taxon>
        <taxon>Nitratireductor</taxon>
    </lineage>
</organism>
<keyword evidence="5" id="KW-1185">Reference proteome</keyword>
<dbReference type="GO" id="GO:0003824">
    <property type="term" value="F:catalytic activity"/>
    <property type="evidence" value="ECO:0007669"/>
    <property type="project" value="InterPro"/>
</dbReference>
<dbReference type="EMBL" id="AMSI01000008">
    <property type="protein sequence ID" value="EKF41956.1"/>
    <property type="molecule type" value="Genomic_DNA"/>
</dbReference>
<evidence type="ECO:0000256" key="2">
    <source>
        <dbReference type="ARBA" id="ARBA00021874"/>
    </source>
</evidence>
<dbReference type="Proteomes" id="UP000007374">
    <property type="component" value="Unassembled WGS sequence"/>
</dbReference>
<protein>
    <recommendedName>
        <fullName evidence="2">Indoleacetamide hydrolase</fullName>
    </recommendedName>
</protein>